<keyword evidence="2" id="KW-1185">Reference proteome</keyword>
<protein>
    <submittedName>
        <fullName evidence="1">Uncharacterized protein</fullName>
    </submittedName>
</protein>
<comment type="caution">
    <text evidence="1">The sequence shown here is derived from an EMBL/GenBank/DDBJ whole genome shotgun (WGS) entry which is preliminary data.</text>
</comment>
<dbReference type="EMBL" id="CAVMJV010000002">
    <property type="protein sequence ID" value="CAK5013152.1"/>
    <property type="molecule type" value="Genomic_DNA"/>
</dbReference>
<name>A0ACB0XQQ0_MELEN</name>
<sequence length="81" mass="9564">MAKTVLVDHLENLDRKDHQDLTVQPDPQVALVHWVPVGLVTIVLHQDWHLVIEISRKMFKEYVCLLEIFLIFISFKFIFPP</sequence>
<organism evidence="1 2">
    <name type="scientific">Meloidogyne enterolobii</name>
    <name type="common">Root-knot nematode worm</name>
    <name type="synonym">Meloidogyne mayaguensis</name>
    <dbReference type="NCBI Taxonomy" id="390850"/>
    <lineage>
        <taxon>Eukaryota</taxon>
        <taxon>Metazoa</taxon>
        <taxon>Ecdysozoa</taxon>
        <taxon>Nematoda</taxon>
        <taxon>Chromadorea</taxon>
        <taxon>Rhabditida</taxon>
        <taxon>Tylenchina</taxon>
        <taxon>Tylenchomorpha</taxon>
        <taxon>Tylenchoidea</taxon>
        <taxon>Meloidogynidae</taxon>
        <taxon>Meloidogyninae</taxon>
        <taxon>Meloidogyne</taxon>
    </lineage>
</organism>
<reference evidence="1" key="1">
    <citation type="submission" date="2023-11" db="EMBL/GenBank/DDBJ databases">
        <authorList>
            <person name="Poullet M."/>
        </authorList>
    </citation>
    <scope>NUCLEOTIDE SEQUENCE</scope>
    <source>
        <strain evidence="1">E1834</strain>
    </source>
</reference>
<accession>A0ACB0XQQ0</accession>
<gene>
    <name evidence="1" type="ORF">MENTE1834_LOCUS2331</name>
</gene>
<evidence type="ECO:0000313" key="1">
    <source>
        <dbReference type="EMBL" id="CAK5013152.1"/>
    </source>
</evidence>
<proteinExistence type="predicted"/>
<dbReference type="Proteomes" id="UP001497535">
    <property type="component" value="Unassembled WGS sequence"/>
</dbReference>
<evidence type="ECO:0000313" key="2">
    <source>
        <dbReference type="Proteomes" id="UP001497535"/>
    </source>
</evidence>